<organism evidence="1 2">
    <name type="scientific">Spirulina subsalsa FACHB-351</name>
    <dbReference type="NCBI Taxonomy" id="234711"/>
    <lineage>
        <taxon>Bacteria</taxon>
        <taxon>Bacillati</taxon>
        <taxon>Cyanobacteriota</taxon>
        <taxon>Cyanophyceae</taxon>
        <taxon>Spirulinales</taxon>
        <taxon>Spirulinaceae</taxon>
        <taxon>Spirulina</taxon>
    </lineage>
</organism>
<protein>
    <recommendedName>
        <fullName evidence="3">S-layer family protein</fullName>
    </recommendedName>
</protein>
<dbReference type="EMBL" id="JAIHOM010000169">
    <property type="protein sequence ID" value="MCW6038736.1"/>
    <property type="molecule type" value="Genomic_DNA"/>
</dbReference>
<proteinExistence type="predicted"/>
<reference evidence="1 2" key="1">
    <citation type="submission" date="2021-08" db="EMBL/GenBank/DDBJ databases">
        <title>Draft genome sequence of Spirulina subsalsa with high tolerance to salinity and hype-accumulation of phycocyanin.</title>
        <authorList>
            <person name="Pei H."/>
            <person name="Jiang L."/>
        </authorList>
    </citation>
    <scope>NUCLEOTIDE SEQUENCE [LARGE SCALE GENOMIC DNA]</scope>
    <source>
        <strain evidence="1 2">FACHB-351</strain>
    </source>
</reference>
<accession>A0ABT3LB50</accession>
<evidence type="ECO:0008006" key="3">
    <source>
        <dbReference type="Google" id="ProtNLM"/>
    </source>
</evidence>
<keyword evidence="2" id="KW-1185">Reference proteome</keyword>
<dbReference type="InterPro" id="IPR012334">
    <property type="entry name" value="Pectin_lyas_fold"/>
</dbReference>
<name>A0ABT3LB50_9CYAN</name>
<dbReference type="Proteomes" id="UP001526426">
    <property type="component" value="Unassembled WGS sequence"/>
</dbReference>
<comment type="caution">
    <text evidence="1">The sequence shown here is derived from an EMBL/GenBank/DDBJ whole genome shotgun (WGS) entry which is preliminary data.</text>
</comment>
<dbReference type="Gene3D" id="2.160.20.10">
    <property type="entry name" value="Single-stranded right-handed beta-helix, Pectin lyase-like"/>
    <property type="match status" value="1"/>
</dbReference>
<evidence type="ECO:0000313" key="1">
    <source>
        <dbReference type="EMBL" id="MCW6038736.1"/>
    </source>
</evidence>
<gene>
    <name evidence="1" type="ORF">K4A83_21030</name>
</gene>
<evidence type="ECO:0000313" key="2">
    <source>
        <dbReference type="Proteomes" id="UP001526426"/>
    </source>
</evidence>
<sequence>GTNSLISSNATGTGNAGNIDLFSPQLSLQGNAQVSVSNTGTGNAGNLGISASEIKLTNSTLKAETIRGSGGNITLQNLQNLNLNNSQISASTIDGQSGNITATPRQQTTLNNNSRILAQATGTGNAGNIQLQTGDLTIQNNSEISIRTDGTGNSGNLDIQARSIFLNNQGKINASTAAGNGGNINLTVAQSIILRFNSDITAEAGGFGTGGNITFNVGGFILAFLPENSDIVASAFQGRGGNITGRARGIFGFRQFQGRRTPESDFTATSELGIDGIVNIDILDKLSLDNLPQEFITAELATGCAAIESENPIALYNIGSGGFPNSPTAPLTSTNIWQDLNLPHPPLIEAQTWRTNAQGDIELVAQIAPGHLLVPCRPEP</sequence>
<feature type="non-terminal residue" evidence="1">
    <location>
        <position position="1"/>
    </location>
</feature>